<comment type="caution">
    <text evidence="2">The sequence shown here is derived from an EMBL/GenBank/DDBJ whole genome shotgun (WGS) entry which is preliminary data.</text>
</comment>
<keyword evidence="3" id="KW-1185">Reference proteome</keyword>
<reference evidence="2 3" key="1">
    <citation type="submission" date="2016-02" db="EMBL/GenBank/DDBJ databases">
        <title>Genome sequence of Halalkalicoccus paucihalophilus DSM 24557.</title>
        <authorList>
            <person name="Poehlein A."/>
            <person name="Daniel R."/>
        </authorList>
    </citation>
    <scope>NUCLEOTIDE SEQUENCE [LARGE SCALE GENOMIC DNA]</scope>
    <source>
        <strain evidence="2 3">DSM 24557</strain>
    </source>
</reference>
<feature type="region of interest" description="Disordered" evidence="1">
    <location>
        <begin position="18"/>
        <end position="52"/>
    </location>
</feature>
<organism evidence="2 3">
    <name type="scientific">Halalkalicoccus paucihalophilus</name>
    <dbReference type="NCBI Taxonomy" id="1008153"/>
    <lineage>
        <taxon>Archaea</taxon>
        <taxon>Methanobacteriati</taxon>
        <taxon>Methanobacteriota</taxon>
        <taxon>Stenosarchaea group</taxon>
        <taxon>Halobacteria</taxon>
        <taxon>Halobacteriales</taxon>
        <taxon>Halococcaceae</taxon>
        <taxon>Halalkalicoccus</taxon>
    </lineage>
</organism>
<evidence type="ECO:0000256" key="1">
    <source>
        <dbReference type="SAM" id="MobiDB-lite"/>
    </source>
</evidence>
<proteinExistence type="predicted"/>
<evidence type="ECO:0000313" key="3">
    <source>
        <dbReference type="Proteomes" id="UP000075321"/>
    </source>
</evidence>
<accession>A0A151AE45</accession>
<dbReference type="AlphaFoldDB" id="A0A151AE45"/>
<evidence type="ECO:0000313" key="2">
    <source>
        <dbReference type="EMBL" id="KYH25921.1"/>
    </source>
</evidence>
<gene>
    <name evidence="2" type="ORF">HAPAU_25990</name>
</gene>
<name>A0A151AE45_9EURY</name>
<sequence length="52" mass="5650">MSATSALLCRGATGLLTEEEIQPQDGDPVAVTPVRTPRRKYSMPPKNQIAPR</sequence>
<protein>
    <submittedName>
        <fullName evidence="2">Uncharacterized protein</fullName>
    </submittedName>
</protein>
<dbReference type="EMBL" id="LTAZ01000005">
    <property type="protein sequence ID" value="KYH25921.1"/>
    <property type="molecule type" value="Genomic_DNA"/>
</dbReference>
<dbReference type="Proteomes" id="UP000075321">
    <property type="component" value="Unassembled WGS sequence"/>
</dbReference>